<gene>
    <name evidence="2" type="ORF">E8A74_34555</name>
</gene>
<reference evidence="2 3" key="1">
    <citation type="submission" date="2019-04" db="EMBL/GenBank/DDBJ databases">
        <authorList>
            <person name="Li Y."/>
            <person name="Wang J."/>
        </authorList>
    </citation>
    <scope>NUCLEOTIDE SEQUENCE [LARGE SCALE GENOMIC DNA]</scope>
    <source>
        <strain evidence="2 3">DSM 14668</strain>
    </source>
</reference>
<comment type="caution">
    <text evidence="2">The sequence shown here is derived from an EMBL/GenBank/DDBJ whole genome shotgun (WGS) entry which is preliminary data.</text>
</comment>
<evidence type="ECO:0000313" key="2">
    <source>
        <dbReference type="EMBL" id="TKD00418.1"/>
    </source>
</evidence>
<protein>
    <submittedName>
        <fullName evidence="2">Uncharacterized protein</fullName>
    </submittedName>
</protein>
<dbReference type="Proteomes" id="UP000309215">
    <property type="component" value="Unassembled WGS sequence"/>
</dbReference>
<evidence type="ECO:0000313" key="3">
    <source>
        <dbReference type="Proteomes" id="UP000309215"/>
    </source>
</evidence>
<feature type="region of interest" description="Disordered" evidence="1">
    <location>
        <begin position="1"/>
        <end position="44"/>
    </location>
</feature>
<dbReference type="EMBL" id="SSMQ01000047">
    <property type="protein sequence ID" value="TKD00418.1"/>
    <property type="molecule type" value="Genomic_DNA"/>
</dbReference>
<sequence length="142" mass="15573">MNTKQPSTPNVNTDPTAKPRRGRKPKQADAKAPSAPQANGDEVFEPIADVTDETAPRRCVKLTLFVPPEVAARLRVEQFLRPPTELCALTLSSTAFQVLMEGLDHSDAVRVERRQGAAEHRVKRVLLQDAFHQLANVVSAGI</sequence>
<keyword evidence="3" id="KW-1185">Reference proteome</keyword>
<name>A0A4U1J0H5_9BACT</name>
<accession>A0A4U1J0H5</accession>
<dbReference type="RefSeq" id="WP_136933345.1">
    <property type="nucleotide sequence ID" value="NZ_SSMQ01000047.1"/>
</dbReference>
<dbReference type="AlphaFoldDB" id="A0A4U1J0H5"/>
<evidence type="ECO:0000256" key="1">
    <source>
        <dbReference type="SAM" id="MobiDB-lite"/>
    </source>
</evidence>
<organism evidence="2 3">
    <name type="scientific">Polyangium fumosum</name>
    <dbReference type="NCBI Taxonomy" id="889272"/>
    <lineage>
        <taxon>Bacteria</taxon>
        <taxon>Pseudomonadati</taxon>
        <taxon>Myxococcota</taxon>
        <taxon>Polyangia</taxon>
        <taxon>Polyangiales</taxon>
        <taxon>Polyangiaceae</taxon>
        <taxon>Polyangium</taxon>
    </lineage>
</organism>
<proteinExistence type="predicted"/>
<feature type="compositionally biased region" description="Polar residues" evidence="1">
    <location>
        <begin position="1"/>
        <end position="15"/>
    </location>
</feature>